<name>A0ABU3H3Y6_9BACL</name>
<dbReference type="EMBL" id="JAUSUY010000003">
    <property type="protein sequence ID" value="MDT3425532.1"/>
    <property type="molecule type" value="Genomic_DNA"/>
</dbReference>
<sequence length="204" mass="21439">MEAAIHGIVLAIGLILPLGAQNIFVFNQGALQLRYTRALPAVITAALCDTLLILAAVGGAALAVLSLKWLTPFIYGAGACFLTVMGWKILRGSQAGNRAVTLPAKEQIAYALSVSLLNPHALMDTVGVIGTSSLQYGGAERWAFAAAASGVSWLWFMTLAATGSALGKADPSGRRVRALNRVSALLLWGMAGYMLRQLWNVLSA</sequence>
<feature type="transmembrane region" description="Helical" evidence="6">
    <location>
        <begin position="69"/>
        <end position="87"/>
    </location>
</feature>
<evidence type="ECO:0000256" key="1">
    <source>
        <dbReference type="ARBA" id="ARBA00004651"/>
    </source>
</evidence>
<comment type="caution">
    <text evidence="7">The sequence shown here is derived from an EMBL/GenBank/DDBJ whole genome shotgun (WGS) entry which is preliminary data.</text>
</comment>
<dbReference type="Proteomes" id="UP001248709">
    <property type="component" value="Unassembled WGS sequence"/>
</dbReference>
<evidence type="ECO:0000256" key="2">
    <source>
        <dbReference type="ARBA" id="ARBA00022475"/>
    </source>
</evidence>
<feature type="transmembrane region" description="Helical" evidence="6">
    <location>
        <begin position="38"/>
        <end position="63"/>
    </location>
</feature>
<organism evidence="7 8">
    <name type="scientific">Paenibacillus forsythiae</name>
    <dbReference type="NCBI Taxonomy" id="365616"/>
    <lineage>
        <taxon>Bacteria</taxon>
        <taxon>Bacillati</taxon>
        <taxon>Bacillota</taxon>
        <taxon>Bacilli</taxon>
        <taxon>Bacillales</taxon>
        <taxon>Paenibacillaceae</taxon>
        <taxon>Paenibacillus</taxon>
    </lineage>
</organism>
<evidence type="ECO:0000256" key="4">
    <source>
        <dbReference type="ARBA" id="ARBA00022989"/>
    </source>
</evidence>
<reference evidence="7 8" key="1">
    <citation type="submission" date="2023-07" db="EMBL/GenBank/DDBJ databases">
        <title>Genomic Encyclopedia of Type Strains, Phase IV (KMG-IV): sequencing the most valuable type-strain genomes for metagenomic binning, comparative biology and taxonomic classification.</title>
        <authorList>
            <person name="Goeker M."/>
        </authorList>
    </citation>
    <scope>NUCLEOTIDE SEQUENCE [LARGE SCALE GENOMIC DNA]</scope>
    <source>
        <strain evidence="7 8">T98</strain>
    </source>
</reference>
<comment type="subcellular location">
    <subcellularLocation>
        <location evidence="1">Cell membrane</location>
        <topology evidence="1">Multi-pass membrane protein</topology>
    </subcellularLocation>
</comment>
<accession>A0ABU3H3Y6</accession>
<evidence type="ECO:0000256" key="5">
    <source>
        <dbReference type="ARBA" id="ARBA00023136"/>
    </source>
</evidence>
<evidence type="ECO:0000313" key="8">
    <source>
        <dbReference type="Proteomes" id="UP001248709"/>
    </source>
</evidence>
<protein>
    <submittedName>
        <fullName evidence="7">L-lysine exporter family protein LysE/ArgO</fullName>
    </submittedName>
</protein>
<dbReference type="PANTHER" id="PTHR30086:SF20">
    <property type="entry name" value="ARGININE EXPORTER PROTEIN ARGO-RELATED"/>
    <property type="match status" value="1"/>
</dbReference>
<gene>
    <name evidence="7" type="ORF">J2Z22_001048</name>
</gene>
<keyword evidence="4 6" id="KW-1133">Transmembrane helix</keyword>
<feature type="transmembrane region" description="Helical" evidence="6">
    <location>
        <begin position="142"/>
        <end position="166"/>
    </location>
</feature>
<evidence type="ECO:0000313" key="7">
    <source>
        <dbReference type="EMBL" id="MDT3425532.1"/>
    </source>
</evidence>
<dbReference type="RefSeq" id="WP_025698172.1">
    <property type="nucleotide sequence ID" value="NZ_JAUSUY010000003.1"/>
</dbReference>
<feature type="transmembrane region" description="Helical" evidence="6">
    <location>
        <begin position="6"/>
        <end position="26"/>
    </location>
</feature>
<evidence type="ECO:0000256" key="6">
    <source>
        <dbReference type="SAM" id="Phobius"/>
    </source>
</evidence>
<keyword evidence="3 6" id="KW-0812">Transmembrane</keyword>
<dbReference type="InterPro" id="IPR001123">
    <property type="entry name" value="LeuE-type"/>
</dbReference>
<keyword evidence="2" id="KW-1003">Cell membrane</keyword>
<dbReference type="Pfam" id="PF01810">
    <property type="entry name" value="LysE"/>
    <property type="match status" value="1"/>
</dbReference>
<keyword evidence="8" id="KW-1185">Reference proteome</keyword>
<keyword evidence="5 6" id="KW-0472">Membrane</keyword>
<feature type="transmembrane region" description="Helical" evidence="6">
    <location>
        <begin position="108"/>
        <end position="130"/>
    </location>
</feature>
<evidence type="ECO:0000256" key="3">
    <source>
        <dbReference type="ARBA" id="ARBA00022692"/>
    </source>
</evidence>
<dbReference type="PANTHER" id="PTHR30086">
    <property type="entry name" value="ARGININE EXPORTER PROTEIN ARGO"/>
    <property type="match status" value="1"/>
</dbReference>
<proteinExistence type="predicted"/>